<dbReference type="Gene3D" id="3.40.50.360">
    <property type="match status" value="1"/>
</dbReference>
<dbReference type="PANTHER" id="PTHR10204:SF34">
    <property type="entry name" value="NAD(P)H DEHYDROGENASE [QUINONE] 1 ISOFORM 1"/>
    <property type="match status" value="1"/>
</dbReference>
<dbReference type="RefSeq" id="WP_160486701.1">
    <property type="nucleotide sequence ID" value="NZ_WUBR01000003.1"/>
</dbReference>
<reference evidence="4 5" key="1">
    <citation type="submission" date="2019-12" db="EMBL/GenBank/DDBJ databases">
        <authorList>
            <person name="Lee S.D."/>
        </authorList>
    </citation>
    <scope>NUCLEOTIDE SEQUENCE [LARGE SCALE GENOMIC DNA]</scope>
    <source>
        <strain evidence="4 5">GH3-10</strain>
    </source>
</reference>
<evidence type="ECO:0000256" key="2">
    <source>
        <dbReference type="ARBA" id="ARBA00023002"/>
    </source>
</evidence>
<proteinExistence type="inferred from homology"/>
<dbReference type="GO" id="GO:0005829">
    <property type="term" value="C:cytosol"/>
    <property type="evidence" value="ECO:0007669"/>
    <property type="project" value="TreeGrafter"/>
</dbReference>
<keyword evidence="5" id="KW-1185">Reference proteome</keyword>
<name>A0A844XHP9_9SPHN</name>
<dbReference type="Pfam" id="PF02525">
    <property type="entry name" value="Flavodoxin_2"/>
    <property type="match status" value="1"/>
</dbReference>
<dbReference type="PANTHER" id="PTHR10204">
    <property type="entry name" value="NAD P H OXIDOREDUCTASE-RELATED"/>
    <property type="match status" value="1"/>
</dbReference>
<evidence type="ECO:0000259" key="3">
    <source>
        <dbReference type="Pfam" id="PF02525"/>
    </source>
</evidence>
<sequence>MKTLLIFGHPVPGTYPFAVLEAATRTLQDQGDDVEVLDLYEDGFDPRFTKGDHAHFWGGPKPHDVARYHDMVDRADRLVFVYPVYWWGMPAIMKGWIERVFTGDWAYVYGGGVSDRGQAGLKGLLQNRPTLLLAIGGSTQGTYTRYGYDEAMRTNIDVGVFSYCGIRDVTSHILFNVEGDANAQRRADYLGEVRDVVSEFVDPDREPRDAKEWHFRESE</sequence>
<evidence type="ECO:0000256" key="1">
    <source>
        <dbReference type="ARBA" id="ARBA00006252"/>
    </source>
</evidence>
<gene>
    <name evidence="4" type="ORF">GRF63_14280</name>
</gene>
<dbReference type="GO" id="GO:0003955">
    <property type="term" value="F:NAD(P)H dehydrogenase (quinone) activity"/>
    <property type="evidence" value="ECO:0007669"/>
    <property type="project" value="TreeGrafter"/>
</dbReference>
<comment type="caution">
    <text evidence="4">The sequence shown here is derived from an EMBL/GenBank/DDBJ whole genome shotgun (WGS) entry which is preliminary data.</text>
</comment>
<dbReference type="AlphaFoldDB" id="A0A844XHP9"/>
<accession>A0A844XHP9</accession>
<comment type="similarity">
    <text evidence="1">Belongs to the NAD(P)H dehydrogenase (quinone) family.</text>
</comment>
<protein>
    <submittedName>
        <fullName evidence="4">Flavodoxin family protein</fullName>
    </submittedName>
</protein>
<dbReference type="InterPro" id="IPR029039">
    <property type="entry name" value="Flavoprotein-like_sf"/>
</dbReference>
<dbReference type="EMBL" id="WUBR01000003">
    <property type="protein sequence ID" value="MWV29075.1"/>
    <property type="molecule type" value="Genomic_DNA"/>
</dbReference>
<organism evidence="4 5">
    <name type="scientific">Aurantiacibacter rhizosphaerae</name>
    <dbReference type="NCBI Taxonomy" id="2691582"/>
    <lineage>
        <taxon>Bacteria</taxon>
        <taxon>Pseudomonadati</taxon>
        <taxon>Pseudomonadota</taxon>
        <taxon>Alphaproteobacteria</taxon>
        <taxon>Sphingomonadales</taxon>
        <taxon>Erythrobacteraceae</taxon>
        <taxon>Aurantiacibacter</taxon>
    </lineage>
</organism>
<feature type="domain" description="Flavodoxin-like fold" evidence="3">
    <location>
        <begin position="1"/>
        <end position="194"/>
    </location>
</feature>
<dbReference type="SUPFAM" id="SSF52218">
    <property type="entry name" value="Flavoproteins"/>
    <property type="match status" value="1"/>
</dbReference>
<dbReference type="Proteomes" id="UP000461409">
    <property type="component" value="Unassembled WGS sequence"/>
</dbReference>
<keyword evidence="2" id="KW-0560">Oxidoreductase</keyword>
<evidence type="ECO:0000313" key="5">
    <source>
        <dbReference type="Proteomes" id="UP000461409"/>
    </source>
</evidence>
<dbReference type="InterPro" id="IPR051545">
    <property type="entry name" value="NAD(P)H_dehydrogenase_qn"/>
</dbReference>
<reference evidence="4 5" key="2">
    <citation type="submission" date="2020-02" db="EMBL/GenBank/DDBJ databases">
        <title>Erythrobacter dongmakensis sp. nov., isolated from a tidal mudflat.</title>
        <authorList>
            <person name="Kim I.S."/>
        </authorList>
    </citation>
    <scope>NUCLEOTIDE SEQUENCE [LARGE SCALE GENOMIC DNA]</scope>
    <source>
        <strain evidence="4 5">GH3-10</strain>
    </source>
</reference>
<evidence type="ECO:0000313" key="4">
    <source>
        <dbReference type="EMBL" id="MWV29075.1"/>
    </source>
</evidence>
<dbReference type="InterPro" id="IPR003680">
    <property type="entry name" value="Flavodoxin_fold"/>
</dbReference>